<proteinExistence type="predicted"/>
<name>A0A0M8MQ03_ESCWE</name>
<protein>
    <recommendedName>
        <fullName evidence="4">Conidiation-specific protein 8</fullName>
    </recommendedName>
</protein>
<organism evidence="2 3">
    <name type="scientific">Escovopsis weberi</name>
    <dbReference type="NCBI Taxonomy" id="150374"/>
    <lineage>
        <taxon>Eukaryota</taxon>
        <taxon>Fungi</taxon>
        <taxon>Dikarya</taxon>
        <taxon>Ascomycota</taxon>
        <taxon>Pezizomycotina</taxon>
        <taxon>Sordariomycetes</taxon>
        <taxon>Hypocreomycetidae</taxon>
        <taxon>Hypocreales</taxon>
        <taxon>Hypocreaceae</taxon>
        <taxon>Escovopsis</taxon>
    </lineage>
</organism>
<comment type="caution">
    <text evidence="2">The sequence shown here is derived from an EMBL/GenBank/DDBJ whole genome shotgun (WGS) entry which is preliminary data.</text>
</comment>
<evidence type="ECO:0000313" key="3">
    <source>
        <dbReference type="Proteomes" id="UP000053831"/>
    </source>
</evidence>
<feature type="compositionally biased region" description="Polar residues" evidence="1">
    <location>
        <begin position="1"/>
        <end position="15"/>
    </location>
</feature>
<feature type="compositionally biased region" description="Polar residues" evidence="1">
    <location>
        <begin position="59"/>
        <end position="68"/>
    </location>
</feature>
<reference evidence="2 3" key="1">
    <citation type="submission" date="2015-07" db="EMBL/GenBank/DDBJ databases">
        <title>The genome of the fungus Escovopsis weberi, a specialized disease agent of ant agriculture.</title>
        <authorList>
            <person name="de Man T.J."/>
            <person name="Stajich J.E."/>
            <person name="Kubicek C.P."/>
            <person name="Chenthamara K."/>
            <person name="Atanasova L."/>
            <person name="Druzhinina I.S."/>
            <person name="Birnbaum S."/>
            <person name="Barribeau S.M."/>
            <person name="Teiling C."/>
            <person name="Suen G."/>
            <person name="Currie C."/>
            <person name="Gerardo N.M."/>
        </authorList>
    </citation>
    <scope>NUCLEOTIDE SEQUENCE [LARGE SCALE GENOMIC DNA]</scope>
</reference>
<feature type="region of interest" description="Disordered" evidence="1">
    <location>
        <begin position="1"/>
        <end position="68"/>
    </location>
</feature>
<evidence type="ECO:0000256" key="1">
    <source>
        <dbReference type="SAM" id="MobiDB-lite"/>
    </source>
</evidence>
<gene>
    <name evidence="2" type="ORF">ESCO_004816</name>
</gene>
<accession>A0A0M8MQ03</accession>
<dbReference type="OrthoDB" id="4158609at2759"/>
<keyword evidence="3" id="KW-1185">Reference proteome</keyword>
<evidence type="ECO:0000313" key="2">
    <source>
        <dbReference type="EMBL" id="KOS16936.1"/>
    </source>
</evidence>
<dbReference type="AlphaFoldDB" id="A0A0M8MQ03"/>
<evidence type="ECO:0008006" key="4">
    <source>
        <dbReference type="Google" id="ProtNLM"/>
    </source>
</evidence>
<dbReference type="Proteomes" id="UP000053831">
    <property type="component" value="Unassembled WGS sequence"/>
</dbReference>
<sequence length="68" mass="7327">MSSGSEATPAANTGATPRRRSSGFMPAFEGLQQLRSNGAARRQSLNDQQAKPGFFGQIFHNNFGRNAK</sequence>
<dbReference type="EMBL" id="LGSR01000029">
    <property type="protein sequence ID" value="KOS16936.1"/>
    <property type="molecule type" value="Genomic_DNA"/>
</dbReference>